<dbReference type="PANTHER" id="PTHR43190">
    <property type="entry name" value="N-ACETYL-D-GLUCOSAMINE KINASE"/>
    <property type="match status" value="1"/>
</dbReference>
<dbReference type="InterPro" id="IPR052519">
    <property type="entry name" value="Euk-type_GlcNAc_Kinase"/>
</dbReference>
<name>A0A014Q1P3_9GAMM</name>
<dbReference type="SUPFAM" id="SSF53067">
    <property type="entry name" value="Actin-like ATPase domain"/>
    <property type="match status" value="2"/>
</dbReference>
<accession>A0A014Q1P3</accession>
<protein>
    <recommendedName>
        <fullName evidence="1">ATPase BadF/BadG/BcrA/BcrD type domain-containing protein</fullName>
    </recommendedName>
</protein>
<proteinExistence type="predicted"/>
<dbReference type="RefSeq" id="WP_034933715.1">
    <property type="nucleotide sequence ID" value="NZ_JFHN01000018.1"/>
</dbReference>
<dbReference type="InterPro" id="IPR043129">
    <property type="entry name" value="ATPase_NBD"/>
</dbReference>
<keyword evidence="3" id="KW-1185">Reference proteome</keyword>
<evidence type="ECO:0000313" key="3">
    <source>
        <dbReference type="Proteomes" id="UP000019918"/>
    </source>
</evidence>
<evidence type="ECO:0000313" key="2">
    <source>
        <dbReference type="EMBL" id="EXU77092.1"/>
    </source>
</evidence>
<evidence type="ECO:0000259" key="1">
    <source>
        <dbReference type="Pfam" id="PF01869"/>
    </source>
</evidence>
<reference evidence="2 3" key="1">
    <citation type="submission" date="2014-02" db="EMBL/GenBank/DDBJ databases">
        <title>Draft genome of Erwinia mallotivora strain BT-MARDI, a papaya dieback pathogen.</title>
        <authorList>
            <person name="Redzuan R."/>
            <person name="Abu Bakar N."/>
            <person name="Badrun R."/>
            <person name="Mohd Raih M.F."/>
            <person name="Rozano L."/>
            <person name="Mat Amin N."/>
        </authorList>
    </citation>
    <scope>NUCLEOTIDE SEQUENCE [LARGE SCALE GENOMIC DNA]</scope>
    <source>
        <strain evidence="2 3">BT-MARDI</strain>
    </source>
</reference>
<organism evidence="2 3">
    <name type="scientific">Erwinia mallotivora</name>
    <dbReference type="NCBI Taxonomy" id="69222"/>
    <lineage>
        <taxon>Bacteria</taxon>
        <taxon>Pseudomonadati</taxon>
        <taxon>Pseudomonadota</taxon>
        <taxon>Gammaproteobacteria</taxon>
        <taxon>Enterobacterales</taxon>
        <taxon>Erwiniaceae</taxon>
        <taxon>Erwinia</taxon>
    </lineage>
</organism>
<dbReference type="PATRIC" id="fig|69222.5.peg.412"/>
<dbReference type="AlphaFoldDB" id="A0A014Q1P3"/>
<dbReference type="STRING" id="69222.BG55_01890"/>
<dbReference type="PANTHER" id="PTHR43190:SF3">
    <property type="entry name" value="N-ACETYL-D-GLUCOSAMINE KINASE"/>
    <property type="match status" value="1"/>
</dbReference>
<comment type="caution">
    <text evidence="2">The sequence shown here is derived from an EMBL/GenBank/DDBJ whole genome shotgun (WGS) entry which is preliminary data.</text>
</comment>
<gene>
    <name evidence="2" type="ORF">BG55_01890</name>
</gene>
<feature type="domain" description="ATPase BadF/BadG/BcrA/BcrD type" evidence="1">
    <location>
        <begin position="7"/>
        <end position="268"/>
    </location>
</feature>
<dbReference type="EMBL" id="JFHN01000018">
    <property type="protein sequence ID" value="EXU77092.1"/>
    <property type="molecule type" value="Genomic_DNA"/>
</dbReference>
<sequence>MQPEFLIGVDGGGTHCRARLAAADGTVLAECKSGAANVYSDFDTALLTLNALFEQTLRATGLTSAIWKKTRAVLGLAGANVPSVITRLHQIPFPFARVTLLSDVEIACIGAHGGEPGAVLIAGTGSQGVVWDGADFRHIGGWGFALSDQGSGAILGQRLIRKSLQAHEGLIPSSPLTTQVMGHFSHSPDVLLCWSKSATPGDWGQFSPWAFDAARQGDPLAESLIAETAAEIAQMADVLTGNGQWPLALMGGLAAPVLPWLSQALREKIVPARNDALSGALQLARRC</sequence>
<dbReference type="Proteomes" id="UP000019918">
    <property type="component" value="Unassembled WGS sequence"/>
</dbReference>
<dbReference type="InterPro" id="IPR002731">
    <property type="entry name" value="ATPase_BadF"/>
</dbReference>
<dbReference type="Pfam" id="PF01869">
    <property type="entry name" value="BcrAD_BadFG"/>
    <property type="match status" value="1"/>
</dbReference>
<dbReference type="CDD" id="cd24082">
    <property type="entry name" value="ASKHA_NBD_GspK-like"/>
    <property type="match status" value="1"/>
</dbReference>
<dbReference type="OrthoDB" id="9816014at2"/>
<dbReference type="Gene3D" id="3.30.420.40">
    <property type="match status" value="2"/>
</dbReference>